<dbReference type="AlphaFoldDB" id="A0AA36IE85"/>
<protein>
    <submittedName>
        <fullName evidence="3">Uncharacterized protein</fullName>
    </submittedName>
</protein>
<keyword evidence="2" id="KW-0472">Membrane</keyword>
<keyword evidence="4" id="KW-1185">Reference proteome</keyword>
<proteinExistence type="predicted"/>
<evidence type="ECO:0000256" key="2">
    <source>
        <dbReference type="SAM" id="Phobius"/>
    </source>
</evidence>
<accession>A0AA36IE85</accession>
<feature type="transmembrane region" description="Helical" evidence="2">
    <location>
        <begin position="123"/>
        <end position="143"/>
    </location>
</feature>
<evidence type="ECO:0000313" key="3">
    <source>
        <dbReference type="EMBL" id="CAJ1385687.1"/>
    </source>
</evidence>
<keyword evidence="2" id="KW-1133">Transmembrane helix</keyword>
<reference evidence="3" key="1">
    <citation type="submission" date="2023-08" db="EMBL/GenBank/DDBJ databases">
        <authorList>
            <person name="Chen Y."/>
            <person name="Shah S."/>
            <person name="Dougan E. K."/>
            <person name="Thang M."/>
            <person name="Chan C."/>
        </authorList>
    </citation>
    <scope>NUCLEOTIDE SEQUENCE</scope>
</reference>
<feature type="compositionally biased region" description="Basic and acidic residues" evidence="1">
    <location>
        <begin position="79"/>
        <end position="95"/>
    </location>
</feature>
<keyword evidence="2" id="KW-0812">Transmembrane</keyword>
<feature type="region of interest" description="Disordered" evidence="1">
    <location>
        <begin position="41"/>
        <end position="109"/>
    </location>
</feature>
<organism evidence="3 4">
    <name type="scientific">Effrenium voratum</name>
    <dbReference type="NCBI Taxonomy" id="2562239"/>
    <lineage>
        <taxon>Eukaryota</taxon>
        <taxon>Sar</taxon>
        <taxon>Alveolata</taxon>
        <taxon>Dinophyceae</taxon>
        <taxon>Suessiales</taxon>
        <taxon>Symbiodiniaceae</taxon>
        <taxon>Effrenium</taxon>
    </lineage>
</organism>
<gene>
    <name evidence="3" type="ORF">EVOR1521_LOCUS12237</name>
</gene>
<name>A0AA36IE85_9DINO</name>
<comment type="caution">
    <text evidence="3">The sequence shown here is derived from an EMBL/GenBank/DDBJ whole genome shotgun (WGS) entry which is preliminary data.</text>
</comment>
<evidence type="ECO:0000313" key="4">
    <source>
        <dbReference type="Proteomes" id="UP001178507"/>
    </source>
</evidence>
<dbReference type="EMBL" id="CAUJNA010001269">
    <property type="protein sequence ID" value="CAJ1385687.1"/>
    <property type="molecule type" value="Genomic_DNA"/>
</dbReference>
<sequence length="490" mass="53874">MATRSGGWRPPANATSFSFGPWVTCHCAHGVVEEPEMRIHHDEEIRPSPPPKLRMSGGLDTKVSAPMPERKSQVQLPEEAIRDREDRRSLQESKGKGAAFAPGTGERRGGAAAVPRCVFARKAAIALLALVAASGLLALAAGIPASRQLYNKLEDHTCRLGSEFRPADVGPSFKYSMFGVSCWVQLQVEEDGDWSKQRWTVMTFEHPKEFLGRFRCEAEVRRHSGDFGCSFAPSEEARLGVLAMPKERLRPWSLELLLAARYTVVLLLWLAAWPLLCCIAVGPRLQASCLRRGFKALALALLLVALAGPVWLALRYPAAKAAREELQDGTCHLGDVADTATVRWSLAPAVRCGAAKREGEDTATPLTFAFPAKWWQLRYHHLSCDQLLASYRKTSFPCAGSAGESFEGHKADLPPWLLELWLVQSRHPEAVEVWCFSAVAGPVPGLDCCDGMFHPRPPRKGALVRSLRRVFGILLAGLARRQLKSHGPNA</sequence>
<evidence type="ECO:0000256" key="1">
    <source>
        <dbReference type="SAM" id="MobiDB-lite"/>
    </source>
</evidence>
<feature type="transmembrane region" description="Helical" evidence="2">
    <location>
        <begin position="294"/>
        <end position="314"/>
    </location>
</feature>
<feature type="transmembrane region" description="Helical" evidence="2">
    <location>
        <begin position="259"/>
        <end position="282"/>
    </location>
</feature>
<dbReference type="Proteomes" id="UP001178507">
    <property type="component" value="Unassembled WGS sequence"/>
</dbReference>